<comment type="subcellular location">
    <subcellularLocation>
        <location evidence="1">Membrane</location>
        <topology evidence="1">Multi-pass membrane protein</topology>
    </subcellularLocation>
</comment>
<evidence type="ECO:0000256" key="1">
    <source>
        <dbReference type="ARBA" id="ARBA00004141"/>
    </source>
</evidence>
<evidence type="ECO:0000256" key="4">
    <source>
        <dbReference type="ARBA" id="ARBA00022989"/>
    </source>
</evidence>
<evidence type="ECO:0000259" key="7">
    <source>
        <dbReference type="Pfam" id="PF05140"/>
    </source>
</evidence>
<evidence type="ECO:0000313" key="9">
    <source>
        <dbReference type="Proteomes" id="UP000658613"/>
    </source>
</evidence>
<accession>A0A931E267</accession>
<dbReference type="Proteomes" id="UP000658613">
    <property type="component" value="Unassembled WGS sequence"/>
</dbReference>
<feature type="domain" description="ResB-like" evidence="7">
    <location>
        <begin position="18"/>
        <end position="534"/>
    </location>
</feature>
<evidence type="ECO:0000256" key="3">
    <source>
        <dbReference type="ARBA" id="ARBA00022748"/>
    </source>
</evidence>
<keyword evidence="4 6" id="KW-1133">Transmembrane helix</keyword>
<keyword evidence="2 6" id="KW-0812">Transmembrane</keyword>
<dbReference type="EMBL" id="JADOUE010000001">
    <property type="protein sequence ID" value="MBG6122436.1"/>
    <property type="molecule type" value="Genomic_DNA"/>
</dbReference>
<sequence length="557" mass="61415">MDLAVRWWKKFWHWLTSMRTALVLLFLLAFIAVPGAILPQRNVSTARVDEYIAANPTMGPIYDRLALFDIFSSPVFIALLTLLMVSLVGCIIPRSIDHYRAFKARPTRAPKFLHKMPFHAKVEVEQNVEDAIAAATKALKGWRVARYTAEEDRAGAVSIAAERGYSRELANLVFHIAIVGLIITGTLGRMTYYEGQVIVVTNSEARGAVPVEQSRVFCNTSPANFDSFKAGPLFDGTGLTPFCFQSENFLAKYLPNGQAESFSSDIRYADADAMAKDPSEWQPYTLRVNHPLRIHGDRVYLQGHGFAPQITVTWPNGESRTQMVQFQPTDLTFFLSQGVMRFDPPAGMFPDLGERRQNQIAIDGAFAPTAAWGGEDGTELASAFPSMQDPAVALNIYVGDAGLDTGRPQNLFELDQDLINNGQLNKVTRVDLKAGEEAEVAIGPDGTGEPIKVRFDGAAEYANYQISRDSTQVWTLVWATLMLAALAGSLLIKRRRIWVRFVPAHSPSAATAGTRVEIAGLARTDRAGWGGEFDTVVRAITGQPDEVDDDYDTTEDL</sequence>
<comment type="caution">
    <text evidence="8">The sequence shown here is derived from an EMBL/GenBank/DDBJ whole genome shotgun (WGS) entry which is preliminary data.</text>
</comment>
<dbReference type="Pfam" id="PF05140">
    <property type="entry name" value="ResB"/>
    <property type="match status" value="1"/>
</dbReference>
<evidence type="ECO:0000256" key="6">
    <source>
        <dbReference type="SAM" id="Phobius"/>
    </source>
</evidence>
<feature type="transmembrane region" description="Helical" evidence="6">
    <location>
        <begin position="70"/>
        <end position="92"/>
    </location>
</feature>
<evidence type="ECO:0000313" key="8">
    <source>
        <dbReference type="EMBL" id="MBG6122436.1"/>
    </source>
</evidence>
<dbReference type="PANTHER" id="PTHR31566:SF0">
    <property type="entry name" value="CYTOCHROME C BIOGENESIS PROTEIN CCS1, CHLOROPLASTIC"/>
    <property type="match status" value="1"/>
</dbReference>
<proteinExistence type="predicted"/>
<dbReference type="PANTHER" id="PTHR31566">
    <property type="entry name" value="CYTOCHROME C BIOGENESIS PROTEIN CCS1, CHLOROPLASTIC"/>
    <property type="match status" value="1"/>
</dbReference>
<keyword evidence="9" id="KW-1185">Reference proteome</keyword>
<dbReference type="GO" id="GO:0017004">
    <property type="term" value="P:cytochrome complex assembly"/>
    <property type="evidence" value="ECO:0007669"/>
    <property type="project" value="UniProtKB-KW"/>
</dbReference>
<evidence type="ECO:0000256" key="2">
    <source>
        <dbReference type="ARBA" id="ARBA00022692"/>
    </source>
</evidence>
<feature type="transmembrane region" description="Helical" evidence="6">
    <location>
        <begin position="473"/>
        <end position="492"/>
    </location>
</feature>
<protein>
    <submittedName>
        <fullName evidence="8">Cytochrome c biogenesis protein</fullName>
    </submittedName>
</protein>
<feature type="transmembrane region" description="Helical" evidence="6">
    <location>
        <begin position="172"/>
        <end position="192"/>
    </location>
</feature>
<keyword evidence="5 6" id="KW-0472">Membrane</keyword>
<gene>
    <name evidence="8" type="ORF">IW254_001405</name>
</gene>
<reference evidence="8" key="1">
    <citation type="submission" date="2020-11" db="EMBL/GenBank/DDBJ databases">
        <title>Sequencing the genomes of 1000 actinobacteria strains.</title>
        <authorList>
            <person name="Klenk H.-P."/>
        </authorList>
    </citation>
    <scope>NUCLEOTIDE SEQUENCE</scope>
    <source>
        <strain evidence="8">DSM 45632</strain>
    </source>
</reference>
<dbReference type="GO" id="GO:0016020">
    <property type="term" value="C:membrane"/>
    <property type="evidence" value="ECO:0007669"/>
    <property type="project" value="UniProtKB-SubCell"/>
</dbReference>
<dbReference type="InterPro" id="IPR007816">
    <property type="entry name" value="ResB-like_domain"/>
</dbReference>
<name>A0A931E267_9CORY</name>
<dbReference type="RefSeq" id="WP_196824830.1">
    <property type="nucleotide sequence ID" value="NZ_CP046980.1"/>
</dbReference>
<evidence type="ECO:0000256" key="5">
    <source>
        <dbReference type="ARBA" id="ARBA00023136"/>
    </source>
</evidence>
<organism evidence="8 9">
    <name type="scientific">Corynebacterium aquatimens</name>
    <dbReference type="NCBI Taxonomy" id="1190508"/>
    <lineage>
        <taxon>Bacteria</taxon>
        <taxon>Bacillati</taxon>
        <taxon>Actinomycetota</taxon>
        <taxon>Actinomycetes</taxon>
        <taxon>Mycobacteriales</taxon>
        <taxon>Corynebacteriaceae</taxon>
        <taxon>Corynebacterium</taxon>
    </lineage>
</organism>
<keyword evidence="3" id="KW-0201">Cytochrome c-type biogenesis</keyword>
<dbReference type="AlphaFoldDB" id="A0A931E267"/>
<dbReference type="InterPro" id="IPR023494">
    <property type="entry name" value="Cyt_c_bgen_Ccs1/CcsB/ResB"/>
</dbReference>